<dbReference type="EMBL" id="LOCQ01000040">
    <property type="protein sequence ID" value="OBV41074.1"/>
    <property type="molecule type" value="Genomic_DNA"/>
</dbReference>
<evidence type="ECO:0000313" key="2">
    <source>
        <dbReference type="Proteomes" id="UP000092713"/>
    </source>
</evidence>
<evidence type="ECO:0000313" key="1">
    <source>
        <dbReference type="EMBL" id="OBV41074.1"/>
    </source>
</evidence>
<protein>
    <submittedName>
        <fullName evidence="1">Uncharacterized protein</fullName>
    </submittedName>
</protein>
<name>A0A1A7C7S1_9BURK</name>
<reference evidence="1 2" key="1">
    <citation type="submission" date="2016-04" db="EMBL/GenBank/DDBJ databases">
        <title>Draft genome sequence of Janthinobacterium psychrotolerans sp. nov., isolated from freshwater sediments in Denmark.</title>
        <authorList>
            <person name="Gong X."/>
            <person name="Skrivergaard S."/>
            <person name="Korsgaard B.S."/>
            <person name="Schreiber L."/>
            <person name="Marshall I.P."/>
            <person name="Finster K."/>
            <person name="Schramm A."/>
        </authorList>
    </citation>
    <scope>NUCLEOTIDE SEQUENCE [LARGE SCALE GENOMIC DNA]</scope>
    <source>
        <strain evidence="1 2">S3-2</strain>
    </source>
</reference>
<gene>
    <name evidence="1" type="ORF">ASR47_102345</name>
</gene>
<dbReference type="OrthoDB" id="9133937at2"/>
<organism evidence="1 2">
    <name type="scientific">Janthinobacterium psychrotolerans</name>
    <dbReference type="NCBI Taxonomy" id="1747903"/>
    <lineage>
        <taxon>Bacteria</taxon>
        <taxon>Pseudomonadati</taxon>
        <taxon>Pseudomonadota</taxon>
        <taxon>Betaproteobacteria</taxon>
        <taxon>Burkholderiales</taxon>
        <taxon>Oxalobacteraceae</taxon>
        <taxon>Janthinobacterium</taxon>
    </lineage>
</organism>
<dbReference type="RefSeq" id="WP_065306381.1">
    <property type="nucleotide sequence ID" value="NZ_LOCQ01000040.1"/>
</dbReference>
<proteinExistence type="predicted"/>
<sequence>MAFRADEAARAGLEGVLNYFLPRAKGFEDSERDGSKSDLLKILQECGPVVDAYPSWHPLVRNHDSRHPITTPGEDCGYKGLDHTRYFANGFITCPYGDGQAVLDSVLKCQQQTGGFITAERLNFRLYHPDATPILVRCHWERPLEANGMIPLSLALPLLLEKELPMWRWAEVAETWKSMRPYFLGMPQGSRSSLFVSQDTGLALKKIWEALINTGMYGPIKEERD</sequence>
<dbReference type="AlphaFoldDB" id="A0A1A7C7S1"/>
<accession>A0A1A7C7S1</accession>
<dbReference type="Proteomes" id="UP000092713">
    <property type="component" value="Unassembled WGS sequence"/>
</dbReference>
<keyword evidence="2" id="KW-1185">Reference proteome</keyword>
<comment type="caution">
    <text evidence="1">The sequence shown here is derived from an EMBL/GenBank/DDBJ whole genome shotgun (WGS) entry which is preliminary data.</text>
</comment>